<dbReference type="SUPFAM" id="SSF48452">
    <property type="entry name" value="TPR-like"/>
    <property type="match status" value="1"/>
</dbReference>
<name>A0A6H0Y310_9PEZI</name>
<dbReference type="EMBL" id="CP051142">
    <property type="protein sequence ID" value="QIX01305.1"/>
    <property type="molecule type" value="Genomic_DNA"/>
</dbReference>
<accession>A0A6H0Y310</accession>
<dbReference type="OrthoDB" id="5229512at2759"/>
<dbReference type="AlphaFoldDB" id="A0A6H0Y310"/>
<evidence type="ECO:0000313" key="2">
    <source>
        <dbReference type="Proteomes" id="UP000503462"/>
    </source>
</evidence>
<sequence length="395" mass="45769">MASSSPLLALPAELRLKIYTHILAPGNNAVTNDDDGSKSYAFDHALVLYRINRQIYQESRKVFRDLNAFVLIRTPWEQTMQYVVHRQQVPVVLSDGEIDKFHIANMTVTIDAPMYRQEESRASQFVIHLADLPRFTEQWFYSDLSYTINQNLSVELELHDPYTPDYEEKHVSKALQRKLLLPFGQVKRLSSSVIKGELRPFSSVTKELRDLQSAPLKSPDQCLREAEKAKLDGMAEMQAGHYQAALEQYKKAWLAMHIIVEGRTRQVYGDHYFGQILREDPYRGKNGQGVRMLLRVELVACTCLVYLKLKEYDECKFWGERSINMLRENIGMGEDDERQPEDEVMPSFPQFGRVYDHTAEACKALGERESEKLYLVVREYFPAERDRIDKAIAEC</sequence>
<dbReference type="PANTHER" id="PTHR42085:SF1">
    <property type="entry name" value="F-BOX DOMAIN-CONTAINING PROTEIN"/>
    <property type="match status" value="1"/>
</dbReference>
<dbReference type="Proteomes" id="UP000503462">
    <property type="component" value="Chromosome 4"/>
</dbReference>
<dbReference type="PANTHER" id="PTHR42085">
    <property type="entry name" value="F-BOX DOMAIN-CONTAINING PROTEIN"/>
    <property type="match status" value="1"/>
</dbReference>
<reference evidence="1 2" key="1">
    <citation type="journal article" date="2016" name="Sci. Rep.">
        <title>Peltaster fructicola genome reveals evolution from an invasive phytopathogen to an ectophytic parasite.</title>
        <authorList>
            <person name="Xu C."/>
            <person name="Chen H."/>
            <person name="Gleason M.L."/>
            <person name="Xu J.R."/>
            <person name="Liu H."/>
            <person name="Zhang R."/>
            <person name="Sun G."/>
        </authorList>
    </citation>
    <scope>NUCLEOTIDE SEQUENCE [LARGE SCALE GENOMIC DNA]</scope>
    <source>
        <strain evidence="1 2">LNHT1506</strain>
    </source>
</reference>
<keyword evidence="2" id="KW-1185">Reference proteome</keyword>
<gene>
    <name evidence="1" type="ORF">AMS68_006822</name>
</gene>
<organism evidence="1 2">
    <name type="scientific">Peltaster fructicola</name>
    <dbReference type="NCBI Taxonomy" id="286661"/>
    <lineage>
        <taxon>Eukaryota</taxon>
        <taxon>Fungi</taxon>
        <taxon>Dikarya</taxon>
        <taxon>Ascomycota</taxon>
        <taxon>Pezizomycotina</taxon>
        <taxon>Dothideomycetes</taxon>
        <taxon>Dothideomycetes incertae sedis</taxon>
        <taxon>Peltaster</taxon>
    </lineage>
</organism>
<proteinExistence type="predicted"/>
<protein>
    <submittedName>
        <fullName evidence="1">Uncharacterized protein</fullName>
    </submittedName>
</protein>
<evidence type="ECO:0000313" key="1">
    <source>
        <dbReference type="EMBL" id="QIX01305.1"/>
    </source>
</evidence>
<dbReference type="Gene3D" id="1.25.40.10">
    <property type="entry name" value="Tetratricopeptide repeat domain"/>
    <property type="match status" value="1"/>
</dbReference>
<dbReference type="InterPro" id="IPR038883">
    <property type="entry name" value="AN11006-like"/>
</dbReference>
<dbReference type="InterPro" id="IPR011990">
    <property type="entry name" value="TPR-like_helical_dom_sf"/>
</dbReference>